<dbReference type="Proteomes" id="UP000289506">
    <property type="component" value="Plasmid 13"/>
</dbReference>
<dbReference type="InterPro" id="IPR011067">
    <property type="entry name" value="Plasmid_toxin/cell-grow_inhib"/>
</dbReference>
<proteinExistence type="predicted"/>
<dbReference type="NCBIfam" id="NF045891">
    <property type="entry name" value="ICE_Mbov_0400"/>
    <property type="match status" value="1"/>
</dbReference>
<dbReference type="Gene3D" id="2.30.30.110">
    <property type="match status" value="1"/>
</dbReference>
<dbReference type="EMBL" id="LR214986">
    <property type="protein sequence ID" value="VEU64853.1"/>
    <property type="molecule type" value="Genomic_DNA"/>
</dbReference>
<protein>
    <recommendedName>
        <fullName evidence="3">PemK-like protein</fullName>
    </recommendedName>
</protein>
<dbReference type="AlphaFoldDB" id="A0A449AIM6"/>
<accession>A0A449AIM6</accession>
<organism evidence="1 2">
    <name type="scientific">Mycoplasmopsis cynos</name>
    <dbReference type="NCBI Taxonomy" id="171284"/>
    <lineage>
        <taxon>Bacteria</taxon>
        <taxon>Bacillati</taxon>
        <taxon>Mycoplasmatota</taxon>
        <taxon>Mycoplasmoidales</taxon>
        <taxon>Metamycoplasmataceae</taxon>
        <taxon>Mycoplasmopsis</taxon>
    </lineage>
</organism>
<geneLocation type="plasmid" evidence="1 2">
    <name>13</name>
</geneLocation>
<gene>
    <name evidence="1" type="ORF">NCTC10142_00617</name>
</gene>
<reference evidence="1 2" key="1">
    <citation type="submission" date="2019-01" db="EMBL/GenBank/DDBJ databases">
        <authorList>
            <consortium name="Pathogen Informatics"/>
        </authorList>
    </citation>
    <scope>NUCLEOTIDE SEQUENCE [LARGE SCALE GENOMIC DNA]</scope>
    <source>
        <strain evidence="1 2">NCTC10142</strain>
        <plasmid evidence="2">13</plasmid>
    </source>
</reference>
<dbReference type="RefSeq" id="WP_129720694.1">
    <property type="nucleotide sequence ID" value="NZ_LR214986.1"/>
</dbReference>
<sequence>MVWNRDDLKRKMIKTEKTIIFDRFEKEKKYHPVIVFSDYFDNLYYVKSRSVYDQKGRLKKPINDEILITKRKKGLPSKDSYVDLTQIFKISKDDFEKVFNKNDVIYLDSDDLNHEDITKIYNGLYENLSQEPP</sequence>
<evidence type="ECO:0000313" key="1">
    <source>
        <dbReference type="EMBL" id="VEU64853.1"/>
    </source>
</evidence>
<evidence type="ECO:0000313" key="2">
    <source>
        <dbReference type="Proteomes" id="UP000289506"/>
    </source>
</evidence>
<evidence type="ECO:0008006" key="3">
    <source>
        <dbReference type="Google" id="ProtNLM"/>
    </source>
</evidence>
<name>A0A449AIM6_9BACT</name>
<keyword evidence="1" id="KW-0614">Plasmid</keyword>